<dbReference type="RefSeq" id="XP_004361534.1">
    <property type="nucleotide sequence ID" value="XM_004361477.1"/>
</dbReference>
<evidence type="ECO:0000313" key="2">
    <source>
        <dbReference type="EMBL" id="EGG23683.1"/>
    </source>
</evidence>
<name>F4PMT9_CACFS</name>
<feature type="region of interest" description="Disordered" evidence="1">
    <location>
        <begin position="962"/>
        <end position="1030"/>
    </location>
</feature>
<dbReference type="KEGG" id="dfa:DFA_05817"/>
<feature type="region of interest" description="Disordered" evidence="1">
    <location>
        <begin position="784"/>
        <end position="822"/>
    </location>
</feature>
<reference evidence="3" key="1">
    <citation type="journal article" date="2011" name="Genome Res.">
        <title>Phylogeny-wide analysis of social amoeba genomes highlights ancient origins for complex intercellular communication.</title>
        <authorList>
            <person name="Heidel A.J."/>
            <person name="Lawal H.M."/>
            <person name="Felder M."/>
            <person name="Schilde C."/>
            <person name="Helps N.R."/>
            <person name="Tunggal B."/>
            <person name="Rivero F."/>
            <person name="John U."/>
            <person name="Schleicher M."/>
            <person name="Eichinger L."/>
            <person name="Platzer M."/>
            <person name="Noegel A.A."/>
            <person name="Schaap P."/>
            <person name="Gloeckner G."/>
        </authorList>
    </citation>
    <scope>NUCLEOTIDE SEQUENCE [LARGE SCALE GENOMIC DNA]</scope>
    <source>
        <strain evidence="3">SH3</strain>
    </source>
</reference>
<dbReference type="EMBL" id="GL883008">
    <property type="protein sequence ID" value="EGG23683.1"/>
    <property type="molecule type" value="Genomic_DNA"/>
</dbReference>
<proteinExistence type="predicted"/>
<evidence type="ECO:0000313" key="3">
    <source>
        <dbReference type="Proteomes" id="UP000007797"/>
    </source>
</evidence>
<evidence type="ECO:0000256" key="1">
    <source>
        <dbReference type="SAM" id="MobiDB-lite"/>
    </source>
</evidence>
<feature type="compositionally biased region" description="Polar residues" evidence="1">
    <location>
        <begin position="967"/>
        <end position="978"/>
    </location>
</feature>
<accession>F4PMT9</accession>
<protein>
    <submittedName>
        <fullName evidence="2">Uncharacterized protein</fullName>
    </submittedName>
</protein>
<dbReference type="Proteomes" id="UP000007797">
    <property type="component" value="Unassembled WGS sequence"/>
</dbReference>
<dbReference type="AlphaFoldDB" id="F4PMT9"/>
<sequence>MDRKLGELNAFISLQRNFYVHEIVTKYPKISVESFGELDSLFNVALDFNKFKALGKTDAARPLVNSIPREKVTIKKSGLKHVLPRVSDLLGAPGITEKFSSIMVLSPGASLSNYRDISSAADETPGKFGKMFFFWSIWDEPVGGQDPYFSIKGRDRLGLTPFALDKIDPIRFQYMAFYADSTIDITSNCPLLVLTYDLYRTTQPNRDSHNELIHSYIDVNKIHTCIQGIMEMKKLQNNGTPSDIAAPDRKRKIQHSTNVNRIILQPTKSLLPLYRKTFTLLSKQFPQYFYTWGTIRQIRAMEYSLLDSSSQNDRIDFSSDLKIVEQEELPTQRNFGDLFYVLWDGLNSEQFFTVTTLSSALDTLKTKMDIRPSEEFTTFFTKYPSFSAQDAAQASVFSFFGSLHSKSFGLQYTKQFLQFQKKKTEAPFCIEELYNSWRRASKTEDAIELLKEWLLISADNDKVIVYNSRFFAKALAETLNSTNIAITKARNQLIDFYFSNSTFWMICGCAAKRKFCKKHSLENLEHVKSLFRTINPCDIETKQKVIQKISSILSEFTFKDIFVLDGLYTDMRTHKDHYPYLTNDVLAHLLSNHIFRSKNSISVRTANDKKEVYERMEEILKFYKEDPSQISNPTFPNDSIIITNIRQKLLSAFPLTNDQVANSLGKLIVDTVKSILESGLPTICTLLIDLIVNIAVFVFIGATDHFNQICRPMVELIVSSPILNTNQPTFAYFFSQLLSQLQESLSTFASSPLYTIIHDHCLPKVSLPEIEIPDIQIIEATKPKISDQPPPQQQQKEQPNEDDSSSSDDSDSDSDDSDSGIYIGTTGIAPLEEVVWKNPVCECGTVGCAQFNQFLLSKDQQFTPDSLDEKDKLHIAQLLESKVKLITIQLQAGAKQYIKKSALYNQVINLNRDMTLLSDTLKTMSQNTGEEIPTLFFESKKEKEKVAAPVAKVAAATGRVKMPATKSAAQTKPQFNQDPSKPSLVPIPPPKRPMQIAKKSAPLKPPKIKTTTTTTTTSAPAAGNGQTKTCKDEDHVAWWGTSVELPESEFYSKRRTCKNSKQLDQYNC</sequence>
<dbReference type="GeneID" id="14874910"/>
<keyword evidence="3" id="KW-1185">Reference proteome</keyword>
<feature type="compositionally biased region" description="Acidic residues" evidence="1">
    <location>
        <begin position="800"/>
        <end position="818"/>
    </location>
</feature>
<gene>
    <name evidence="2" type="ORF">DFA_05817</name>
</gene>
<organism evidence="2 3">
    <name type="scientific">Cavenderia fasciculata</name>
    <name type="common">Slime mold</name>
    <name type="synonym">Dictyostelium fasciculatum</name>
    <dbReference type="NCBI Taxonomy" id="261658"/>
    <lineage>
        <taxon>Eukaryota</taxon>
        <taxon>Amoebozoa</taxon>
        <taxon>Evosea</taxon>
        <taxon>Eumycetozoa</taxon>
        <taxon>Dictyostelia</taxon>
        <taxon>Acytosteliales</taxon>
        <taxon>Cavenderiaceae</taxon>
        <taxon>Cavenderia</taxon>
    </lineage>
</organism>